<proteinExistence type="predicted"/>
<dbReference type="Pfam" id="PF14016">
    <property type="entry name" value="DUF4232"/>
    <property type="match status" value="1"/>
</dbReference>
<evidence type="ECO:0000259" key="2">
    <source>
        <dbReference type="Pfam" id="PF14016"/>
    </source>
</evidence>
<dbReference type="EMBL" id="BHXC01000006">
    <property type="protein sequence ID" value="GCB92498.1"/>
    <property type="molecule type" value="Genomic_DNA"/>
</dbReference>
<gene>
    <name evidence="3" type="ORF">SALB_05265</name>
</gene>
<accession>A0A401R4E2</accession>
<dbReference type="RefSeq" id="WP_016572549.1">
    <property type="nucleotide sequence ID" value="NZ_BHXC01000006.1"/>
</dbReference>
<reference evidence="3 4" key="1">
    <citation type="journal article" date="2019" name="Microbiol. Resour. Announc.">
        <title>Draft Genome Sequence of the Most Traditional epsilon-Poly-l-Lysine Producer, Streptomyces albulus NBRC14147.</title>
        <authorList>
            <person name="Yamanaka K."/>
            <person name="Hamano Y."/>
        </authorList>
    </citation>
    <scope>NUCLEOTIDE SEQUENCE [LARGE SCALE GENOMIC DNA]</scope>
    <source>
        <strain evidence="3 4">NBRC 14147</strain>
    </source>
</reference>
<sequence length="216" mass="22182">MPLRPAPSPPTPSGCTGAARRARTLVAAVLAAAAALPLAACQNAGGERDAAGPRTVAAPTPTAGAHPRDRHACTPDMLRFHAGAEPHRDRRMLLTVTNVADRTCTFAAQPYPLLHFGDRLPGPLPPLPYSRPRTPVVLPPDGTAYAEVLTAAAPGGPGGRSAPASTTEKASQFGIALTARTTPAQVGVDGRAPIRVDPGTAAVTYWQPGPPAPGRW</sequence>
<dbReference type="AlphaFoldDB" id="A0A401R4E2"/>
<feature type="domain" description="DUF4232" evidence="2">
    <location>
        <begin position="73"/>
        <end position="207"/>
    </location>
</feature>
<dbReference type="Proteomes" id="UP000288351">
    <property type="component" value="Unassembled WGS sequence"/>
</dbReference>
<organism evidence="3 4">
    <name type="scientific">Streptomyces noursei</name>
    <name type="common">Streptomyces albulus</name>
    <dbReference type="NCBI Taxonomy" id="1971"/>
    <lineage>
        <taxon>Bacteria</taxon>
        <taxon>Bacillati</taxon>
        <taxon>Actinomycetota</taxon>
        <taxon>Actinomycetes</taxon>
        <taxon>Kitasatosporales</taxon>
        <taxon>Streptomycetaceae</taxon>
        <taxon>Streptomyces</taxon>
    </lineage>
</organism>
<name>A0A401R4E2_STRNR</name>
<evidence type="ECO:0000256" key="1">
    <source>
        <dbReference type="SAM" id="MobiDB-lite"/>
    </source>
</evidence>
<protein>
    <recommendedName>
        <fullName evidence="2">DUF4232 domain-containing protein</fullName>
    </recommendedName>
</protein>
<dbReference type="InterPro" id="IPR025326">
    <property type="entry name" value="DUF4232"/>
</dbReference>
<evidence type="ECO:0000313" key="4">
    <source>
        <dbReference type="Proteomes" id="UP000288351"/>
    </source>
</evidence>
<comment type="caution">
    <text evidence="3">The sequence shown here is derived from an EMBL/GenBank/DDBJ whole genome shotgun (WGS) entry which is preliminary data.</text>
</comment>
<evidence type="ECO:0000313" key="3">
    <source>
        <dbReference type="EMBL" id="GCB92498.1"/>
    </source>
</evidence>
<feature type="region of interest" description="Disordered" evidence="1">
    <location>
        <begin position="45"/>
        <end position="70"/>
    </location>
</feature>